<dbReference type="PRINTS" id="PR00387">
    <property type="entry name" value="PDIESTERASE1"/>
</dbReference>
<dbReference type="InterPro" id="IPR011006">
    <property type="entry name" value="CheY-like_superfamily"/>
</dbReference>
<evidence type="ECO:0000256" key="5">
    <source>
        <dbReference type="PIRSR" id="PIRSR623088-3"/>
    </source>
</evidence>
<dbReference type="InterPro" id="IPR003607">
    <property type="entry name" value="HD/PDEase_dom"/>
</dbReference>
<dbReference type="EMBL" id="JABAYA010000179">
    <property type="protein sequence ID" value="KAF7722751.1"/>
    <property type="molecule type" value="Genomic_DNA"/>
</dbReference>
<accession>A0A8H7BHZ4</accession>
<evidence type="ECO:0000313" key="11">
    <source>
        <dbReference type="Proteomes" id="UP000605846"/>
    </source>
</evidence>
<dbReference type="CDD" id="cd00077">
    <property type="entry name" value="HDc"/>
    <property type="match status" value="1"/>
</dbReference>
<dbReference type="SUPFAM" id="SSF52172">
    <property type="entry name" value="CheY-like"/>
    <property type="match status" value="1"/>
</dbReference>
<feature type="binding site" evidence="5">
    <location>
        <position position="494"/>
    </location>
    <ligand>
        <name>Zn(2+)</name>
        <dbReference type="ChEBI" id="CHEBI:29105"/>
        <label>1</label>
    </ligand>
</feature>
<reference evidence="10" key="1">
    <citation type="submission" date="2020-01" db="EMBL/GenBank/DDBJ databases">
        <title>Genome Sequencing of Three Apophysomyces-Like Fungal Strains Confirms a Novel Fungal Genus in the Mucoromycota with divergent Burkholderia-like Endosymbiotic Bacteria.</title>
        <authorList>
            <person name="Stajich J.E."/>
            <person name="Macias A.M."/>
            <person name="Carter-House D."/>
            <person name="Lovett B."/>
            <person name="Kasson L.R."/>
            <person name="Berry K."/>
            <person name="Grigoriev I."/>
            <person name="Chang Y."/>
            <person name="Spatafora J."/>
            <person name="Kasson M.T."/>
        </authorList>
    </citation>
    <scope>NUCLEOTIDE SEQUENCE</scope>
    <source>
        <strain evidence="10">NRRL A-21654</strain>
    </source>
</reference>
<protein>
    <recommendedName>
        <fullName evidence="7">Phosphodiesterase</fullName>
        <ecNumber evidence="7">3.1.4.-</ecNumber>
    </recommendedName>
</protein>
<name>A0A8H7BHZ4_9FUNG</name>
<dbReference type="OrthoDB" id="546632at2759"/>
<dbReference type="AlphaFoldDB" id="A0A8H7BHZ4"/>
<dbReference type="InterPro" id="IPR001789">
    <property type="entry name" value="Sig_transdc_resp-reg_receiver"/>
</dbReference>
<evidence type="ECO:0000256" key="7">
    <source>
        <dbReference type="RuleBase" id="RU363067"/>
    </source>
</evidence>
<feature type="binding site" evidence="5">
    <location>
        <position position="375"/>
    </location>
    <ligand>
        <name>Zn(2+)</name>
        <dbReference type="ChEBI" id="CHEBI:29105"/>
        <label>2</label>
    </ligand>
</feature>
<keyword evidence="11" id="KW-1185">Reference proteome</keyword>
<dbReference type="Gene3D" id="3.40.50.2300">
    <property type="match status" value="1"/>
</dbReference>
<keyword evidence="2 7" id="KW-0378">Hydrolase</keyword>
<dbReference type="InterPro" id="IPR023174">
    <property type="entry name" value="PDEase_CS"/>
</dbReference>
<proteinExistence type="inferred from homology"/>
<feature type="binding site" evidence="4">
    <location>
        <begin position="319"/>
        <end position="323"/>
    </location>
    <ligand>
        <name>AMP</name>
        <dbReference type="ChEBI" id="CHEBI:456215"/>
    </ligand>
</feature>
<evidence type="ECO:0000256" key="4">
    <source>
        <dbReference type="PIRSR" id="PIRSR623088-2"/>
    </source>
</evidence>
<dbReference type="GO" id="GO:0004114">
    <property type="term" value="F:3',5'-cyclic-nucleotide phosphodiesterase activity"/>
    <property type="evidence" value="ECO:0007669"/>
    <property type="project" value="InterPro"/>
</dbReference>
<dbReference type="EC" id="3.1.4.-" evidence="7"/>
<keyword evidence="1 5" id="KW-0479">Metal-binding</keyword>
<evidence type="ECO:0000259" key="8">
    <source>
        <dbReference type="PROSITE" id="PS50110"/>
    </source>
</evidence>
<evidence type="ECO:0000256" key="3">
    <source>
        <dbReference type="PIRSR" id="PIRSR623088-1"/>
    </source>
</evidence>
<feature type="binding site" evidence="5">
    <location>
        <position position="375"/>
    </location>
    <ligand>
        <name>Zn(2+)</name>
        <dbReference type="ChEBI" id="CHEBI:29105"/>
        <label>1</label>
    </ligand>
</feature>
<feature type="binding site" evidence="4">
    <location>
        <position position="494"/>
    </location>
    <ligand>
        <name>AMP</name>
        <dbReference type="ChEBI" id="CHEBI:456215"/>
    </ligand>
</feature>
<comment type="cofactor">
    <cofactor evidence="7">
        <name>a divalent metal cation</name>
        <dbReference type="ChEBI" id="CHEBI:60240"/>
    </cofactor>
    <text evidence="7">Binds 2 divalent metal cations per subunit. Site 1 may preferentially bind zinc ions, while site 2 has a preference for magnesium and/or manganese ions.</text>
</comment>
<dbReference type="InterPro" id="IPR002073">
    <property type="entry name" value="PDEase_catalytic_dom"/>
</dbReference>
<dbReference type="GO" id="GO:0000160">
    <property type="term" value="P:phosphorelay signal transduction system"/>
    <property type="evidence" value="ECO:0007669"/>
    <property type="project" value="InterPro"/>
</dbReference>
<comment type="similarity">
    <text evidence="7">Belongs to the cyclic nucleotide phosphodiesterase family.</text>
</comment>
<feature type="binding site" evidence="5">
    <location>
        <position position="374"/>
    </location>
    <ligand>
        <name>Zn(2+)</name>
        <dbReference type="ChEBI" id="CHEBI:29105"/>
        <label>1</label>
    </ligand>
</feature>
<dbReference type="Proteomes" id="UP000605846">
    <property type="component" value="Unassembled WGS sequence"/>
</dbReference>
<dbReference type="SUPFAM" id="SSF109604">
    <property type="entry name" value="HD-domain/PDEase-like"/>
    <property type="match status" value="1"/>
</dbReference>
<dbReference type="PANTHER" id="PTHR11347">
    <property type="entry name" value="CYCLIC NUCLEOTIDE PHOSPHODIESTERASE"/>
    <property type="match status" value="1"/>
</dbReference>
<organism evidence="10 11">
    <name type="scientific">Apophysomyces ossiformis</name>
    <dbReference type="NCBI Taxonomy" id="679940"/>
    <lineage>
        <taxon>Eukaryota</taxon>
        <taxon>Fungi</taxon>
        <taxon>Fungi incertae sedis</taxon>
        <taxon>Mucoromycota</taxon>
        <taxon>Mucoromycotina</taxon>
        <taxon>Mucoromycetes</taxon>
        <taxon>Mucorales</taxon>
        <taxon>Mucorineae</taxon>
        <taxon>Mucoraceae</taxon>
        <taxon>Apophysomyces</taxon>
    </lineage>
</organism>
<dbReference type="Gene3D" id="1.10.1300.10">
    <property type="entry name" value="3'5'-cyclic nucleotide phosphodiesterase, catalytic domain"/>
    <property type="match status" value="1"/>
</dbReference>
<keyword evidence="6" id="KW-0597">Phosphoprotein</keyword>
<feature type="modified residue" description="4-aspartylphosphate" evidence="6">
    <location>
        <position position="77"/>
    </location>
</feature>
<evidence type="ECO:0000256" key="2">
    <source>
        <dbReference type="ARBA" id="ARBA00022801"/>
    </source>
</evidence>
<dbReference type="PROSITE" id="PS51845">
    <property type="entry name" value="PDEASE_I_2"/>
    <property type="match status" value="1"/>
</dbReference>
<evidence type="ECO:0000259" key="9">
    <source>
        <dbReference type="PROSITE" id="PS51845"/>
    </source>
</evidence>
<feature type="binding site" evidence="5">
    <location>
        <position position="323"/>
    </location>
    <ligand>
        <name>Zn(2+)</name>
        <dbReference type="ChEBI" id="CHEBI:29105"/>
        <label>1</label>
    </ligand>
</feature>
<dbReference type="GO" id="GO:0046872">
    <property type="term" value="F:metal ion binding"/>
    <property type="evidence" value="ECO:0007669"/>
    <property type="project" value="UniProtKB-KW"/>
</dbReference>
<evidence type="ECO:0000256" key="6">
    <source>
        <dbReference type="PROSITE-ProRule" id="PRU00169"/>
    </source>
</evidence>
<dbReference type="InterPro" id="IPR036971">
    <property type="entry name" value="PDEase_catalytic_dom_sf"/>
</dbReference>
<feature type="binding site" evidence="4">
    <location>
        <position position="375"/>
    </location>
    <ligand>
        <name>AMP</name>
        <dbReference type="ChEBI" id="CHEBI:456215"/>
    </ligand>
</feature>
<sequence>MPNNNMDSSRCTVVVLYQPQPRPYTIDDNHNTQEDKPAYIDMLRSTFSQVYLQSSPAEALDRVKQINHVSPTVFLIDLDALVDTVHDDDDSVYTLSCSSSCSNNSSISTTTDARVTWIKRITCDLDRTPIVVCSSNESTTFMLEYIHAGAADYLLKPLRLDVIKTLFLRLHRCKTDFRMHESVNGSSFPSSPVSCPDNFISSVPITMNSTLSQFDRYKDMLVRDMQFTKTFVDIYAPLPLHNKYIPLSSERAIFLKQRVSSWDFYPFDFDHGELIHCVYLIFEDVLRFTRVVDPPPTEDQLYDFIIDLSSAYHDGNPYHNFAHAVDVLQCLYYFLCKSEQVPNKKTTSGPNVIRRRDLLRPIDVFALLVAAIGHDVAHPGVNNVFLSKSGAPLALLYNDRSILENFHSTVLFQILKKHNFDQLVGGVGSPEYEEFRKTIITSILATDMALHNDYVSKVKDQANRLRNMDIKALDASAKEQERLLLCSGLIKCADISNVTRPFLRATQWAELLLEECTNQGDLERELGMPVGPLNDRDKVILEDSQIGFIRFVALELFQSVEAILPELSFAVHEIEENLTQWELRKHSKTTSDEKTLSSKYAAPLVETTGKKRSSSSMDYPSVEALHKRVSLESTRSGHSTFTKLPSMPTLAMRAYDGSDLPNDDLPTSRLTDAMDDEYHQAPQANWNTSSHDAASPMYCQCSIQ</sequence>
<dbReference type="InterPro" id="IPR023088">
    <property type="entry name" value="PDEase"/>
</dbReference>
<gene>
    <name evidence="10" type="primary">PDE2_1</name>
    <name evidence="10" type="ORF">EC973_002735</name>
</gene>
<feature type="binding site" evidence="4">
    <location>
        <position position="545"/>
    </location>
    <ligand>
        <name>AMP</name>
        <dbReference type="ChEBI" id="CHEBI:456215"/>
    </ligand>
</feature>
<feature type="domain" description="PDEase" evidence="9">
    <location>
        <begin position="243"/>
        <end position="588"/>
    </location>
</feature>
<dbReference type="PROSITE" id="PS50110">
    <property type="entry name" value="RESPONSE_REGULATORY"/>
    <property type="match status" value="1"/>
</dbReference>
<dbReference type="PROSITE" id="PS00126">
    <property type="entry name" value="PDEASE_I_1"/>
    <property type="match status" value="1"/>
</dbReference>
<feature type="domain" description="Response regulatory" evidence="8">
    <location>
        <begin position="22"/>
        <end position="171"/>
    </location>
</feature>
<evidence type="ECO:0000256" key="1">
    <source>
        <dbReference type="ARBA" id="ARBA00022723"/>
    </source>
</evidence>
<feature type="active site" description="Proton donor" evidence="3">
    <location>
        <position position="319"/>
    </location>
</feature>
<dbReference type="Pfam" id="PF00233">
    <property type="entry name" value="PDEase_I"/>
    <property type="match status" value="1"/>
</dbReference>
<dbReference type="SMART" id="SM00471">
    <property type="entry name" value="HDc"/>
    <property type="match status" value="1"/>
</dbReference>
<evidence type="ECO:0000313" key="10">
    <source>
        <dbReference type="EMBL" id="KAF7722751.1"/>
    </source>
</evidence>
<comment type="caution">
    <text evidence="10">The sequence shown here is derived from an EMBL/GenBank/DDBJ whole genome shotgun (WGS) entry which is preliminary data.</text>
</comment>